<comment type="caution">
    <text evidence="2">The sequence shown here is derived from an EMBL/GenBank/DDBJ whole genome shotgun (WGS) entry which is preliminary data.</text>
</comment>
<evidence type="ECO:0000313" key="3">
    <source>
        <dbReference type="Proteomes" id="UP001605989"/>
    </source>
</evidence>
<evidence type="ECO:0008006" key="4">
    <source>
        <dbReference type="Google" id="ProtNLM"/>
    </source>
</evidence>
<evidence type="ECO:0000313" key="2">
    <source>
        <dbReference type="EMBL" id="MFG6273060.1"/>
    </source>
</evidence>
<keyword evidence="1" id="KW-0472">Membrane</keyword>
<name>A0ABW7DPS7_9FIRM</name>
<sequence length="145" mass="16034">MSYLPQLKEEVGTLAKNPKVRIAIAVILVCLVFASGWLLCRYYDHTAAADGADVTRTVQSVKDDNQRARDSIGTASEQIRQAGQQLDNVTDSIDAGQRTVDENKAIIDDSRQLIESSKRSLKTAESILRDIDRANQIRGTQTSRD</sequence>
<keyword evidence="1" id="KW-1133">Transmembrane helix</keyword>
<gene>
    <name evidence="2" type="ORF">ACGTZG_07645</name>
</gene>
<protein>
    <recommendedName>
        <fullName evidence="4">Chemotaxis protein</fullName>
    </recommendedName>
</protein>
<proteinExistence type="predicted"/>
<keyword evidence="1" id="KW-0812">Transmembrane</keyword>
<feature type="transmembrane region" description="Helical" evidence="1">
    <location>
        <begin position="20"/>
        <end position="40"/>
    </location>
</feature>
<organism evidence="2 3">
    <name type="scientific">Megasphaera hexanoica</name>
    <dbReference type="NCBI Taxonomy" id="1675036"/>
    <lineage>
        <taxon>Bacteria</taxon>
        <taxon>Bacillati</taxon>
        <taxon>Bacillota</taxon>
        <taxon>Negativicutes</taxon>
        <taxon>Veillonellales</taxon>
        <taxon>Veillonellaceae</taxon>
        <taxon>Megasphaera</taxon>
    </lineage>
</organism>
<keyword evidence="3" id="KW-1185">Reference proteome</keyword>
<accession>A0ABW7DPS7</accession>
<reference evidence="2 3" key="1">
    <citation type="submission" date="2024-10" db="EMBL/GenBank/DDBJ databases">
        <authorList>
            <person name="Sang B.-I."/>
            <person name="Prabhaharan D."/>
        </authorList>
    </citation>
    <scope>NUCLEOTIDE SEQUENCE [LARGE SCALE GENOMIC DNA]</scope>
    <source>
        <strain evidence="2 3">MH</strain>
    </source>
</reference>
<evidence type="ECO:0000256" key="1">
    <source>
        <dbReference type="SAM" id="Phobius"/>
    </source>
</evidence>
<dbReference type="RefSeq" id="WP_162816266.1">
    <property type="nucleotide sequence ID" value="NZ_CP011940.1"/>
</dbReference>
<dbReference type="EMBL" id="JBIEKR010000006">
    <property type="protein sequence ID" value="MFG6273060.1"/>
    <property type="molecule type" value="Genomic_DNA"/>
</dbReference>
<dbReference type="Proteomes" id="UP001605989">
    <property type="component" value="Unassembled WGS sequence"/>
</dbReference>